<dbReference type="EMBL" id="LAHD01000041">
    <property type="protein sequence ID" value="PHK03184.1"/>
    <property type="molecule type" value="Genomic_DNA"/>
</dbReference>
<feature type="transmembrane region" description="Helical" evidence="1">
    <location>
        <begin position="733"/>
        <end position="754"/>
    </location>
</feature>
<organism evidence="3 4">
    <name type="scientific">Nostoc linckia z8</name>
    <dbReference type="NCBI Taxonomy" id="1628746"/>
    <lineage>
        <taxon>Bacteria</taxon>
        <taxon>Bacillati</taxon>
        <taxon>Cyanobacteriota</taxon>
        <taxon>Cyanophyceae</taxon>
        <taxon>Nostocales</taxon>
        <taxon>Nostocaceae</taxon>
        <taxon>Nostoc</taxon>
    </lineage>
</organism>
<evidence type="ECO:0000313" key="3">
    <source>
        <dbReference type="EMBL" id="PHK03184.1"/>
    </source>
</evidence>
<keyword evidence="1" id="KW-0472">Membrane</keyword>
<dbReference type="Proteomes" id="UP000222310">
    <property type="component" value="Unassembled WGS sequence"/>
</dbReference>
<dbReference type="SMART" id="SM01080">
    <property type="entry name" value="CHASE2"/>
    <property type="match status" value="1"/>
</dbReference>
<evidence type="ECO:0000313" key="4">
    <source>
        <dbReference type="Proteomes" id="UP000222310"/>
    </source>
</evidence>
<comment type="caution">
    <text evidence="3">The sequence shown here is derived from an EMBL/GenBank/DDBJ whole genome shotgun (WGS) entry which is preliminary data.</text>
</comment>
<dbReference type="AlphaFoldDB" id="A0A9Q5ZBT5"/>
<dbReference type="InterPro" id="IPR007890">
    <property type="entry name" value="CHASE2"/>
</dbReference>
<dbReference type="RefSeq" id="WP_099068668.1">
    <property type="nucleotide sequence ID" value="NZ_LAHD01000041.1"/>
</dbReference>
<evidence type="ECO:0000256" key="1">
    <source>
        <dbReference type="SAM" id="Phobius"/>
    </source>
</evidence>
<feature type="domain" description="CHASE2" evidence="2">
    <location>
        <begin position="413"/>
        <end position="721"/>
    </location>
</feature>
<gene>
    <name evidence="3" type="ORF">VF08_15880</name>
</gene>
<accession>A0A9Q5ZBT5</accession>
<keyword evidence="1" id="KW-0812">Transmembrane</keyword>
<reference evidence="3 4" key="1">
    <citation type="submission" date="2015-02" db="EMBL/GenBank/DDBJ databases">
        <title>Nostoc linckia genome annotation.</title>
        <authorList>
            <person name="Zhou Z."/>
        </authorList>
    </citation>
    <scope>NUCLEOTIDE SEQUENCE [LARGE SCALE GENOMIC DNA]</scope>
    <source>
        <strain evidence="4">z8</strain>
    </source>
</reference>
<dbReference type="GeneID" id="57094830"/>
<dbReference type="InterPro" id="IPR024983">
    <property type="entry name" value="CHAT_dom"/>
</dbReference>
<name>A0A9Q5ZBT5_NOSLI</name>
<feature type="transmembrane region" description="Helical" evidence="1">
    <location>
        <begin position="760"/>
        <end position="779"/>
    </location>
</feature>
<keyword evidence="1" id="KW-1133">Transmembrane helix</keyword>
<evidence type="ECO:0000259" key="2">
    <source>
        <dbReference type="SMART" id="SM01080"/>
    </source>
</evidence>
<sequence length="797" mass="90021">MKKIISLRLGQGNFQSGFSQILLKLYAGEELLEEIDTGSLPPNEEIEKTYQKWQCLYEAFIGTGGGFLDGDFDSASIGFKPRILEFAEDNIERGSQESAAELTAYMIEIINQWLNSPEFQSIDQALRTNINTKDEVVLVIQTDNDILRKLPWHEWNFFKKYTKAEVVLSAPKFSLKLKHKSLTAGKVRILAIIGDCTNIDPEIDLNTLRNNREIELEIVSQPSRKQICDRLREKSGWDILFYAGHSKSNAQKGWISINAKTKLEISELNSALEVAIENGLQLAIFNSCQGLGLVPQLEELGIPQIIVMREQVQNQVAQEFLAEFITSFSSGKSFYLAIREARSRLKDIEDKYYCASWLPVVCQHWSVKPPTWEELRDPPLASTSNLLFRKGGVILSGLLVAMVVIGLRSFGLLQSLEFQAFDWLMRMRPNEGVDSRLLIVEATEKDINRLGYPISDGKLAETIERIKQYKPSIIGLLIFRDRPVEPGHQKLLNLLQNDDRLIALCSIKLTDDNPNQPGISSHSRVPESRLGFSNIELDNGVVRRHLLFINPDLNNPCPTSFSFSFQLASKYLNSKGIKPEEIDSDRIKIGETIIQRLQSNTGAYNQLDNRGFQLLLNYRNSEKIAATVSFNDVLENKFNPELIKERIVIIGVVAPISNPTDYFSTPYSKGVLPQMSGVDIQAQMTSQILSVVLDKRPLLWSWSETGEGFWIVIWSLTGSGIAIIFLKNINSFLLFLYTVICISILSLICFVFLLQGIWIPLVPSAISLSISSLSGWLLIKHWSQILTLKILQSRNNT</sequence>
<dbReference type="Pfam" id="PF12770">
    <property type="entry name" value="CHAT"/>
    <property type="match status" value="1"/>
</dbReference>
<dbReference type="Pfam" id="PF05226">
    <property type="entry name" value="CHASE2"/>
    <property type="match status" value="1"/>
</dbReference>
<proteinExistence type="predicted"/>
<protein>
    <recommendedName>
        <fullName evidence="2">CHASE2 domain-containing protein</fullName>
    </recommendedName>
</protein>
<feature type="transmembrane region" description="Helical" evidence="1">
    <location>
        <begin position="708"/>
        <end position="726"/>
    </location>
</feature>